<name>A0A6M0S7C1_9CYAN</name>
<dbReference type="Proteomes" id="UP000473574">
    <property type="component" value="Unassembled WGS sequence"/>
</dbReference>
<comment type="caution">
    <text evidence="2">The sequence shown here is derived from an EMBL/GenBank/DDBJ whole genome shotgun (WGS) entry which is preliminary data.</text>
</comment>
<dbReference type="Pfam" id="PF01957">
    <property type="entry name" value="NfeD"/>
    <property type="match status" value="1"/>
</dbReference>
<organism evidence="2 3">
    <name type="scientific">Adonisia turfae CCMR0082</name>
    <dbReference type="NCBI Taxonomy" id="2304604"/>
    <lineage>
        <taxon>Bacteria</taxon>
        <taxon>Bacillati</taxon>
        <taxon>Cyanobacteriota</taxon>
        <taxon>Adonisia</taxon>
        <taxon>Adonisia turfae</taxon>
    </lineage>
</organism>
<evidence type="ECO:0000313" key="3">
    <source>
        <dbReference type="Proteomes" id="UP000473574"/>
    </source>
</evidence>
<evidence type="ECO:0000259" key="1">
    <source>
        <dbReference type="Pfam" id="PF01957"/>
    </source>
</evidence>
<proteinExistence type="predicted"/>
<reference evidence="2 3" key="1">
    <citation type="journal article" date="2020" name="Microb. Ecol.">
        <title>Ecogenomics of the Marine Benthic Filamentous Cyanobacterium Adonisia.</title>
        <authorList>
            <person name="Walter J.M."/>
            <person name="Coutinho F.H."/>
            <person name="Leomil L."/>
            <person name="Hargreaves P.I."/>
            <person name="Campeao M.E."/>
            <person name="Vieira V.V."/>
            <person name="Silva B.S."/>
            <person name="Fistarol G.O."/>
            <person name="Salomon P.S."/>
            <person name="Sawabe T."/>
            <person name="Mino S."/>
            <person name="Hosokawa M."/>
            <person name="Miyashita H."/>
            <person name="Maruyama F."/>
            <person name="van Verk M.C."/>
            <person name="Dutilh B.E."/>
            <person name="Thompson C.C."/>
            <person name="Thompson F.L."/>
        </authorList>
    </citation>
    <scope>NUCLEOTIDE SEQUENCE [LARGE SCALE GENOMIC DNA]</scope>
    <source>
        <strain evidence="2 3">CCMR0082</strain>
    </source>
</reference>
<dbReference type="Gene3D" id="2.40.50.140">
    <property type="entry name" value="Nucleic acid-binding proteins"/>
    <property type="match status" value="1"/>
</dbReference>
<dbReference type="AlphaFoldDB" id="A0A6M0S7C1"/>
<sequence length="76" mass="8551">MSLTIFPNKIEIFHIAGIGKVSKTISAQHIGQVRFQATYWRARLHQTKSCTQILPGHEIRVIGREGLTLLVMPLAK</sequence>
<accession>A0A6M0S7C1</accession>
<gene>
    <name evidence="2" type="ORF">D0962_16415</name>
</gene>
<feature type="domain" description="NfeD-like C-terminal" evidence="1">
    <location>
        <begin position="18"/>
        <end position="73"/>
    </location>
</feature>
<evidence type="ECO:0000313" key="2">
    <source>
        <dbReference type="EMBL" id="NEZ64355.1"/>
    </source>
</evidence>
<dbReference type="InterPro" id="IPR002810">
    <property type="entry name" value="NfeD-like_C"/>
</dbReference>
<dbReference type="RefSeq" id="WP_163664565.1">
    <property type="nucleotide sequence ID" value="NZ_QZCE01000002.1"/>
</dbReference>
<dbReference type="EMBL" id="QZCE01000002">
    <property type="protein sequence ID" value="NEZ64355.1"/>
    <property type="molecule type" value="Genomic_DNA"/>
</dbReference>
<dbReference type="InterPro" id="IPR012340">
    <property type="entry name" value="NA-bd_OB-fold"/>
</dbReference>
<protein>
    <recommendedName>
        <fullName evidence="1">NfeD-like C-terminal domain-containing protein</fullName>
    </recommendedName>
</protein>